<keyword evidence="3" id="KW-1133">Transmembrane helix</keyword>
<sequence>MGANLINHSDNEENPKEHVNKEEELFFDGERYYTKEEFFNPEEEKPSKSKGKKGLKVTIALVITFALMSNVLSLWPRLFNLDSIQFLAISQELSNNEDVQLYKESIVVVNDASSKGTGFYISDDGYIITNAHVIDNGQPTVTFQNGSTYSTQIVKSDAEIDIAILKIETEPEVHPVLEFEESWRMNEDIFVIGNPLFFNFIANKGQVIGLTENRELPMLMIDAPIYRGNSGSPVINEDGKVIGVVFATTRVDIDGVRNRVGLVVPVQYFNEYIDSL</sequence>
<dbReference type="GO" id="GO:0004386">
    <property type="term" value="F:helicase activity"/>
    <property type="evidence" value="ECO:0007669"/>
    <property type="project" value="UniProtKB-KW"/>
</dbReference>
<accession>E6TQN7</accession>
<keyword evidence="1" id="KW-0720">Serine protease</keyword>
<evidence type="ECO:0000256" key="1">
    <source>
        <dbReference type="ARBA" id="ARBA00022825"/>
    </source>
</evidence>
<keyword evidence="3" id="KW-0812">Transmembrane</keyword>
<dbReference type="InterPro" id="IPR001940">
    <property type="entry name" value="Peptidase_S1C"/>
</dbReference>
<dbReference type="GO" id="GO:0006508">
    <property type="term" value="P:proteolysis"/>
    <property type="evidence" value="ECO:0007669"/>
    <property type="project" value="InterPro"/>
</dbReference>
<evidence type="ECO:0000313" key="5">
    <source>
        <dbReference type="Proteomes" id="UP000001401"/>
    </source>
</evidence>
<keyword evidence="1" id="KW-0378">Hydrolase</keyword>
<dbReference type="PANTHER" id="PTHR43019:SF23">
    <property type="entry name" value="PROTEASE DO-LIKE 5, CHLOROPLASTIC"/>
    <property type="match status" value="1"/>
</dbReference>
<evidence type="ECO:0000313" key="4">
    <source>
        <dbReference type="EMBL" id="ADU30548.1"/>
    </source>
</evidence>
<keyword evidence="1" id="KW-0645">Protease</keyword>
<evidence type="ECO:0000256" key="3">
    <source>
        <dbReference type="SAM" id="Phobius"/>
    </source>
</evidence>
<dbReference type="KEGG" id="bco:Bcell_2288"/>
<keyword evidence="4" id="KW-0067">ATP-binding</keyword>
<feature type="region of interest" description="Disordered" evidence="2">
    <location>
        <begin position="1"/>
        <end position="21"/>
    </location>
</feature>
<dbReference type="HOGENOM" id="CLU_074311_0_0_9"/>
<dbReference type="Proteomes" id="UP000001401">
    <property type="component" value="Chromosome"/>
</dbReference>
<keyword evidence="4" id="KW-0347">Helicase</keyword>
<dbReference type="InterPro" id="IPR043504">
    <property type="entry name" value="Peptidase_S1_PA_chymotrypsin"/>
</dbReference>
<evidence type="ECO:0000256" key="2">
    <source>
        <dbReference type="SAM" id="MobiDB-lite"/>
    </source>
</evidence>
<protein>
    <submittedName>
        <fullName evidence="4">Peptidase S7 flavivirus helicase (NS3)</fullName>
    </submittedName>
</protein>
<dbReference type="eggNOG" id="COG0265">
    <property type="taxonomic scope" value="Bacteria"/>
</dbReference>
<dbReference type="Gene3D" id="2.40.10.10">
    <property type="entry name" value="Trypsin-like serine proteases"/>
    <property type="match status" value="2"/>
</dbReference>
<keyword evidence="4" id="KW-0547">Nucleotide-binding</keyword>
<dbReference type="RefSeq" id="WP_013488883.1">
    <property type="nucleotide sequence ID" value="NC_014829.1"/>
</dbReference>
<dbReference type="InterPro" id="IPR009003">
    <property type="entry name" value="Peptidase_S1_PA"/>
</dbReference>
<dbReference type="AlphaFoldDB" id="E6TQN7"/>
<organism evidence="4 5">
    <name type="scientific">Evansella cellulosilytica (strain ATCC 21833 / DSM 2522 / FERM P-1141 / JCM 9156 / N-4)</name>
    <name type="common">Bacillus cellulosilyticus</name>
    <dbReference type="NCBI Taxonomy" id="649639"/>
    <lineage>
        <taxon>Bacteria</taxon>
        <taxon>Bacillati</taxon>
        <taxon>Bacillota</taxon>
        <taxon>Bacilli</taxon>
        <taxon>Bacillales</taxon>
        <taxon>Bacillaceae</taxon>
        <taxon>Evansella</taxon>
    </lineage>
</organism>
<dbReference type="SUPFAM" id="SSF50494">
    <property type="entry name" value="Trypsin-like serine proteases"/>
    <property type="match status" value="1"/>
</dbReference>
<dbReference type="PRINTS" id="PR00834">
    <property type="entry name" value="PROTEASES2C"/>
</dbReference>
<dbReference type="STRING" id="649639.Bcell_2288"/>
<gene>
    <name evidence="4" type="ordered locus">Bcell_2288</name>
</gene>
<keyword evidence="3" id="KW-0472">Membrane</keyword>
<proteinExistence type="predicted"/>
<reference evidence="4" key="1">
    <citation type="submission" date="2010-12" db="EMBL/GenBank/DDBJ databases">
        <title>Complete sequence of Bacillus cellulosilyticus DSM 2522.</title>
        <authorList>
            <consortium name="US DOE Joint Genome Institute"/>
            <person name="Lucas S."/>
            <person name="Copeland A."/>
            <person name="Lapidus A."/>
            <person name="Cheng J.-F."/>
            <person name="Bruce D."/>
            <person name="Goodwin L."/>
            <person name="Pitluck S."/>
            <person name="Chertkov O."/>
            <person name="Detter J.C."/>
            <person name="Han C."/>
            <person name="Tapia R."/>
            <person name="Land M."/>
            <person name="Hauser L."/>
            <person name="Jeffries C."/>
            <person name="Kyrpides N."/>
            <person name="Ivanova N."/>
            <person name="Mikhailova N."/>
            <person name="Brumm P."/>
            <person name="Mead D."/>
            <person name="Woyke T."/>
        </authorList>
    </citation>
    <scope>NUCLEOTIDE SEQUENCE [LARGE SCALE GENOMIC DNA]</scope>
    <source>
        <strain evidence="4">DSM 2522</strain>
    </source>
</reference>
<dbReference type="EMBL" id="CP002394">
    <property type="protein sequence ID" value="ADU30548.1"/>
    <property type="molecule type" value="Genomic_DNA"/>
</dbReference>
<dbReference type="PANTHER" id="PTHR43019">
    <property type="entry name" value="SERINE ENDOPROTEASE DEGS"/>
    <property type="match status" value="1"/>
</dbReference>
<name>E6TQN7_EVAC2</name>
<feature type="compositionally biased region" description="Basic and acidic residues" evidence="2">
    <location>
        <begin position="9"/>
        <end position="21"/>
    </location>
</feature>
<dbReference type="OrthoDB" id="9766361at2"/>
<feature type="transmembrane region" description="Helical" evidence="3">
    <location>
        <begin position="55"/>
        <end position="75"/>
    </location>
</feature>
<dbReference type="GO" id="GO:0004252">
    <property type="term" value="F:serine-type endopeptidase activity"/>
    <property type="evidence" value="ECO:0007669"/>
    <property type="project" value="InterPro"/>
</dbReference>
<keyword evidence="5" id="KW-1185">Reference proteome</keyword>
<dbReference type="Pfam" id="PF13365">
    <property type="entry name" value="Trypsin_2"/>
    <property type="match status" value="1"/>
</dbReference>